<evidence type="ECO:0000313" key="4">
    <source>
        <dbReference type="Proteomes" id="UP000183107"/>
    </source>
</evidence>
<reference evidence="4" key="1">
    <citation type="submission" date="2016-10" db="EMBL/GenBank/DDBJ databases">
        <authorList>
            <person name="Varghese N."/>
        </authorList>
    </citation>
    <scope>NUCLEOTIDE SEQUENCE [LARGE SCALE GENOMIC DNA]</scope>
    <source>
        <strain evidence="4">Nsp8</strain>
    </source>
</reference>
<name>A0A1I4YA19_9PROT</name>
<gene>
    <name evidence="3" type="ORF">SAMN05216386_0589</name>
</gene>
<dbReference type="Proteomes" id="UP000183107">
    <property type="component" value="Unassembled WGS sequence"/>
</dbReference>
<feature type="chain" id="PRO_5010256934" evidence="2">
    <location>
        <begin position="29"/>
        <end position="267"/>
    </location>
</feature>
<evidence type="ECO:0000313" key="3">
    <source>
        <dbReference type="EMBL" id="SFN34852.1"/>
    </source>
</evidence>
<dbReference type="RefSeq" id="WP_143071865.1">
    <property type="nucleotide sequence ID" value="NZ_FOVJ01000001.1"/>
</dbReference>
<protein>
    <submittedName>
        <fullName evidence="3">PEP-CTERM protein-sorting domain-containing protein</fullName>
    </submittedName>
</protein>
<dbReference type="OrthoDB" id="8566259at2"/>
<evidence type="ECO:0000256" key="2">
    <source>
        <dbReference type="SAM" id="SignalP"/>
    </source>
</evidence>
<dbReference type="AlphaFoldDB" id="A0A1I4YA19"/>
<accession>A0A1I4YA19</accession>
<organism evidence="3 4">
    <name type="scientific">Nitrosospira briensis</name>
    <dbReference type="NCBI Taxonomy" id="35799"/>
    <lineage>
        <taxon>Bacteria</taxon>
        <taxon>Pseudomonadati</taxon>
        <taxon>Pseudomonadota</taxon>
        <taxon>Betaproteobacteria</taxon>
        <taxon>Nitrosomonadales</taxon>
        <taxon>Nitrosomonadaceae</taxon>
        <taxon>Nitrosospira</taxon>
    </lineage>
</organism>
<dbReference type="NCBIfam" id="TIGR02595">
    <property type="entry name" value="PEP_CTERM"/>
    <property type="match status" value="1"/>
</dbReference>
<feature type="region of interest" description="Disordered" evidence="1">
    <location>
        <begin position="165"/>
        <end position="188"/>
    </location>
</feature>
<proteinExistence type="predicted"/>
<keyword evidence="4" id="KW-1185">Reference proteome</keyword>
<feature type="signal peptide" evidence="2">
    <location>
        <begin position="1"/>
        <end position="28"/>
    </location>
</feature>
<sequence>MRTINSNLMKRIVASALTITSVMVPLTAVEGAALTISGIIQEQVGYRPDCASQFGGTITGTGTSSLLGRISVEANDCITPVENYLSFEGTMIFTLSSGDEIFADYFGSFIPTNHPSLFTFKDSFFNITGGTGNFLSATGGGKLEGGENISTGWGVIQATGTISNFTKGKQDKNGSQPGSSRQRSTESMVNSAFFDTDGSSGVTMIDLPDNSFHNAHTLGDFFYQNQNGQLLAINELPESGSLSLLGIGLVTLAAVRRRKLQRSRRSG</sequence>
<dbReference type="InterPro" id="IPR013424">
    <property type="entry name" value="Ice-binding_C"/>
</dbReference>
<keyword evidence="2" id="KW-0732">Signal</keyword>
<evidence type="ECO:0000256" key="1">
    <source>
        <dbReference type="SAM" id="MobiDB-lite"/>
    </source>
</evidence>
<dbReference type="EMBL" id="FOVJ01000001">
    <property type="protein sequence ID" value="SFN34852.1"/>
    <property type="molecule type" value="Genomic_DNA"/>
</dbReference>